<feature type="domain" description="GGDEF" evidence="1">
    <location>
        <begin position="380"/>
        <end position="518"/>
    </location>
</feature>
<dbReference type="GO" id="GO:0005886">
    <property type="term" value="C:plasma membrane"/>
    <property type="evidence" value="ECO:0007669"/>
    <property type="project" value="TreeGrafter"/>
</dbReference>
<dbReference type="Proteomes" id="UP000649739">
    <property type="component" value="Unassembled WGS sequence"/>
</dbReference>
<evidence type="ECO:0000313" key="3">
    <source>
        <dbReference type="Proteomes" id="UP000649739"/>
    </source>
</evidence>
<proteinExistence type="predicted"/>
<protein>
    <recommendedName>
        <fullName evidence="1">GGDEF domain-containing protein</fullName>
    </recommendedName>
</protein>
<dbReference type="InterPro" id="IPR050469">
    <property type="entry name" value="Diguanylate_Cyclase"/>
</dbReference>
<evidence type="ECO:0000259" key="1">
    <source>
        <dbReference type="PROSITE" id="PS50887"/>
    </source>
</evidence>
<keyword evidence="3" id="KW-1185">Reference proteome</keyword>
<dbReference type="SUPFAM" id="SSF55073">
    <property type="entry name" value="Nucleotide cyclase"/>
    <property type="match status" value="1"/>
</dbReference>
<dbReference type="PROSITE" id="PS50887">
    <property type="entry name" value="GGDEF"/>
    <property type="match status" value="1"/>
</dbReference>
<dbReference type="PANTHER" id="PTHR45138:SF9">
    <property type="entry name" value="DIGUANYLATE CYCLASE DGCM-RELATED"/>
    <property type="match status" value="1"/>
</dbReference>
<evidence type="ECO:0000313" key="2">
    <source>
        <dbReference type="EMBL" id="GGJ83346.1"/>
    </source>
</evidence>
<reference evidence="2" key="1">
    <citation type="journal article" date="2014" name="Int. J. Syst. Evol. Microbiol.">
        <title>Complete genome sequence of Corynebacterium casei LMG S-19264T (=DSM 44701T), isolated from a smear-ripened cheese.</title>
        <authorList>
            <consortium name="US DOE Joint Genome Institute (JGI-PGF)"/>
            <person name="Walter F."/>
            <person name="Albersmeier A."/>
            <person name="Kalinowski J."/>
            <person name="Ruckert C."/>
        </authorList>
    </citation>
    <scope>NUCLEOTIDE SEQUENCE</scope>
    <source>
        <strain evidence="2">JCM 3090</strain>
    </source>
</reference>
<dbReference type="EMBL" id="BMQB01000002">
    <property type="protein sequence ID" value="GGJ83346.1"/>
    <property type="molecule type" value="Genomic_DNA"/>
</dbReference>
<dbReference type="InterPro" id="IPR000160">
    <property type="entry name" value="GGDEF_dom"/>
</dbReference>
<sequence length="528" mass="55874">MGWLDRVRDQAGALAEARRLQIDGRAAEACLVVDRVLAATADPRARADALVQRLAILYHLGRTGAYREATEAALAAAGEVDDPYLHGHLHALASVTVFPHGLFERAVTHLVHGARFLNRITDIDVDTAAAWHDLAVAYSHHGFHRHALSAIAKAREFGALVGVPMETLAAPGIRLRGALALDHRGDTDGCLRILSDLAGELAALRQRGGIALLRPSGRTGYGYALARLAVLGGPSSLDAGALLASGGPTPMAREIRQLGEVCLAINSGFPIEALTRLDSLPERTVLGAPEPLRLRSLANQRAGDHAAAHRADRAAFRIVTERIAAQQDVYVEGIAARLAHEELRHTVARYADEALTDPLTGLPNRRHLERHVAGMINRGGRPVIGVCDLDGFKNVNTVHGHLSGDLVLQRIAAVLARVMGSGDFVARYGGDEFVVVLPGDAGRDTALLHDRITAGVAAEDWAALVPGTPVGVTVGWAEVAADDVGALPAAIVAAFETADRAMLRAKNRPRPRAAVRGLPTLSRVAGDG</sequence>
<dbReference type="Pfam" id="PF00990">
    <property type="entry name" value="GGDEF"/>
    <property type="match status" value="1"/>
</dbReference>
<organism evidence="2 3">
    <name type="scientific">Pilimelia anulata</name>
    <dbReference type="NCBI Taxonomy" id="53371"/>
    <lineage>
        <taxon>Bacteria</taxon>
        <taxon>Bacillati</taxon>
        <taxon>Actinomycetota</taxon>
        <taxon>Actinomycetes</taxon>
        <taxon>Micromonosporales</taxon>
        <taxon>Micromonosporaceae</taxon>
        <taxon>Pilimelia</taxon>
    </lineage>
</organism>
<reference evidence="2" key="2">
    <citation type="submission" date="2020-09" db="EMBL/GenBank/DDBJ databases">
        <authorList>
            <person name="Sun Q."/>
            <person name="Ohkuma M."/>
        </authorList>
    </citation>
    <scope>NUCLEOTIDE SEQUENCE</scope>
    <source>
        <strain evidence="2">JCM 3090</strain>
    </source>
</reference>
<dbReference type="NCBIfam" id="TIGR00254">
    <property type="entry name" value="GGDEF"/>
    <property type="match status" value="1"/>
</dbReference>
<accession>A0A8J3B860</accession>
<dbReference type="InterPro" id="IPR029787">
    <property type="entry name" value="Nucleotide_cyclase"/>
</dbReference>
<dbReference type="CDD" id="cd01949">
    <property type="entry name" value="GGDEF"/>
    <property type="match status" value="1"/>
</dbReference>
<comment type="caution">
    <text evidence="2">The sequence shown here is derived from an EMBL/GenBank/DDBJ whole genome shotgun (WGS) entry which is preliminary data.</text>
</comment>
<dbReference type="GO" id="GO:0043709">
    <property type="term" value="P:cell adhesion involved in single-species biofilm formation"/>
    <property type="evidence" value="ECO:0007669"/>
    <property type="project" value="TreeGrafter"/>
</dbReference>
<name>A0A8J3B860_9ACTN</name>
<gene>
    <name evidence="2" type="ORF">GCM10010123_11220</name>
</gene>
<dbReference type="GO" id="GO:1902201">
    <property type="term" value="P:negative regulation of bacterial-type flagellum-dependent cell motility"/>
    <property type="evidence" value="ECO:0007669"/>
    <property type="project" value="TreeGrafter"/>
</dbReference>
<dbReference type="SMART" id="SM00267">
    <property type="entry name" value="GGDEF"/>
    <property type="match status" value="1"/>
</dbReference>
<dbReference type="PANTHER" id="PTHR45138">
    <property type="entry name" value="REGULATORY COMPONENTS OF SENSORY TRANSDUCTION SYSTEM"/>
    <property type="match status" value="1"/>
</dbReference>
<dbReference type="AlphaFoldDB" id="A0A8J3B860"/>
<dbReference type="RefSeq" id="WP_189168967.1">
    <property type="nucleotide sequence ID" value="NZ_BMQB01000002.1"/>
</dbReference>
<dbReference type="Gene3D" id="3.30.70.270">
    <property type="match status" value="1"/>
</dbReference>
<dbReference type="GO" id="GO:0052621">
    <property type="term" value="F:diguanylate cyclase activity"/>
    <property type="evidence" value="ECO:0007669"/>
    <property type="project" value="TreeGrafter"/>
</dbReference>
<dbReference type="InterPro" id="IPR043128">
    <property type="entry name" value="Rev_trsase/Diguanyl_cyclase"/>
</dbReference>